<proteinExistence type="predicted"/>
<name>A0A9R1UQX2_LACSA</name>
<dbReference type="InterPro" id="IPR043502">
    <property type="entry name" value="DNA/RNA_pol_sf"/>
</dbReference>
<sequence>MKLWLLGMFISGKRQFKKRYSIMHKNTWVLSHLLPGNKELGCKWIQKRKMKVDGSIHMYKVRLVIQGFRQKEGIYFFDTYAPVAKISTIRVMLALTTTHNLLVHQMDVKTTFLNGNLDEEIYMKQPEDFVMPGNEHNVFKLKKALYGLKQAPKQWHKKFDDFVLSNGFSLNQADKCVCVYVENLILLAKEL</sequence>
<protein>
    <recommendedName>
        <fullName evidence="1">Reverse transcriptase Ty1/copia-type domain-containing protein</fullName>
    </recommendedName>
</protein>
<dbReference type="AlphaFoldDB" id="A0A9R1UQX2"/>
<feature type="domain" description="Reverse transcriptase Ty1/copia-type" evidence="1">
    <location>
        <begin position="26"/>
        <end position="179"/>
    </location>
</feature>
<gene>
    <name evidence="2" type="ORF">LSAT_V11C800426420</name>
</gene>
<accession>A0A9R1UQX2</accession>
<comment type="caution">
    <text evidence="2">The sequence shown here is derived from an EMBL/GenBank/DDBJ whole genome shotgun (WGS) entry which is preliminary data.</text>
</comment>
<keyword evidence="3" id="KW-1185">Reference proteome</keyword>
<dbReference type="Pfam" id="PF07727">
    <property type="entry name" value="RVT_2"/>
    <property type="match status" value="1"/>
</dbReference>
<dbReference type="Proteomes" id="UP000235145">
    <property type="component" value="Unassembled WGS sequence"/>
</dbReference>
<reference evidence="2 3" key="1">
    <citation type="journal article" date="2017" name="Nat. Commun.">
        <title>Genome assembly with in vitro proximity ligation data and whole-genome triplication in lettuce.</title>
        <authorList>
            <person name="Reyes-Chin-Wo S."/>
            <person name="Wang Z."/>
            <person name="Yang X."/>
            <person name="Kozik A."/>
            <person name="Arikit S."/>
            <person name="Song C."/>
            <person name="Xia L."/>
            <person name="Froenicke L."/>
            <person name="Lavelle D.O."/>
            <person name="Truco M.J."/>
            <person name="Xia R."/>
            <person name="Zhu S."/>
            <person name="Xu C."/>
            <person name="Xu H."/>
            <person name="Xu X."/>
            <person name="Cox K."/>
            <person name="Korf I."/>
            <person name="Meyers B.C."/>
            <person name="Michelmore R.W."/>
        </authorList>
    </citation>
    <scope>NUCLEOTIDE SEQUENCE [LARGE SCALE GENOMIC DNA]</scope>
    <source>
        <strain evidence="3">cv. Salinas</strain>
        <tissue evidence="2">Seedlings</tissue>
    </source>
</reference>
<evidence type="ECO:0000313" key="3">
    <source>
        <dbReference type="Proteomes" id="UP000235145"/>
    </source>
</evidence>
<dbReference type="SUPFAM" id="SSF56672">
    <property type="entry name" value="DNA/RNA polymerases"/>
    <property type="match status" value="1"/>
</dbReference>
<dbReference type="InterPro" id="IPR013103">
    <property type="entry name" value="RVT_2"/>
</dbReference>
<evidence type="ECO:0000259" key="1">
    <source>
        <dbReference type="Pfam" id="PF07727"/>
    </source>
</evidence>
<evidence type="ECO:0000313" key="2">
    <source>
        <dbReference type="EMBL" id="KAJ0191833.1"/>
    </source>
</evidence>
<dbReference type="EMBL" id="NBSK02000008">
    <property type="protein sequence ID" value="KAJ0191833.1"/>
    <property type="molecule type" value="Genomic_DNA"/>
</dbReference>
<organism evidence="2 3">
    <name type="scientific">Lactuca sativa</name>
    <name type="common">Garden lettuce</name>
    <dbReference type="NCBI Taxonomy" id="4236"/>
    <lineage>
        <taxon>Eukaryota</taxon>
        <taxon>Viridiplantae</taxon>
        <taxon>Streptophyta</taxon>
        <taxon>Embryophyta</taxon>
        <taxon>Tracheophyta</taxon>
        <taxon>Spermatophyta</taxon>
        <taxon>Magnoliopsida</taxon>
        <taxon>eudicotyledons</taxon>
        <taxon>Gunneridae</taxon>
        <taxon>Pentapetalae</taxon>
        <taxon>asterids</taxon>
        <taxon>campanulids</taxon>
        <taxon>Asterales</taxon>
        <taxon>Asteraceae</taxon>
        <taxon>Cichorioideae</taxon>
        <taxon>Cichorieae</taxon>
        <taxon>Lactucinae</taxon>
        <taxon>Lactuca</taxon>
    </lineage>
</organism>